<accession>A0A1Y1VHA6</accession>
<dbReference type="AlphaFoldDB" id="A0A1Y1VHA6"/>
<sequence length="156" mass="18513">MKYKTLILHLLILLTLNFSYSKKIIRKETNVMNVSYNNNTVTCNVYCLNDYDNSCDILMINVKQSMDLYEQAYTLLSPAIANKILDHNLKYDIIIDDFSKLHLKSKFNEPFVTINTNFEPIMESMKEKFDKYPNYKTLEKKFIKIMIRKISILLLF</sequence>
<comment type="caution">
    <text evidence="2">The sequence shown here is derived from an EMBL/GenBank/DDBJ whole genome shotgun (WGS) entry which is preliminary data.</text>
</comment>
<gene>
    <name evidence="2" type="ORF">BCR32DRAFT_251779</name>
</gene>
<feature type="chain" id="PRO_5012711293" evidence="1">
    <location>
        <begin position="22"/>
        <end position="156"/>
    </location>
</feature>
<feature type="signal peptide" evidence="1">
    <location>
        <begin position="1"/>
        <end position="21"/>
    </location>
</feature>
<evidence type="ECO:0000256" key="1">
    <source>
        <dbReference type="SAM" id="SignalP"/>
    </source>
</evidence>
<protein>
    <submittedName>
        <fullName evidence="2">Uncharacterized protein</fullName>
    </submittedName>
</protein>
<dbReference type="EMBL" id="MCFG01000712">
    <property type="protein sequence ID" value="ORX55831.1"/>
    <property type="molecule type" value="Genomic_DNA"/>
</dbReference>
<evidence type="ECO:0000313" key="3">
    <source>
        <dbReference type="Proteomes" id="UP000193944"/>
    </source>
</evidence>
<proteinExistence type="predicted"/>
<reference evidence="2 3" key="2">
    <citation type="submission" date="2016-08" db="EMBL/GenBank/DDBJ databases">
        <title>Pervasive Adenine N6-methylation of Active Genes in Fungi.</title>
        <authorList>
            <consortium name="DOE Joint Genome Institute"/>
            <person name="Mondo S.J."/>
            <person name="Dannebaum R.O."/>
            <person name="Kuo R.C."/>
            <person name="Labutti K."/>
            <person name="Haridas S."/>
            <person name="Kuo A."/>
            <person name="Salamov A."/>
            <person name="Ahrendt S.R."/>
            <person name="Lipzen A."/>
            <person name="Sullivan W."/>
            <person name="Andreopoulos W.B."/>
            <person name="Clum A."/>
            <person name="Lindquist E."/>
            <person name="Daum C."/>
            <person name="Ramamoorthy G.K."/>
            <person name="Gryganskyi A."/>
            <person name="Culley D."/>
            <person name="Magnuson J.K."/>
            <person name="James T.Y."/>
            <person name="O'Malley M.A."/>
            <person name="Stajich J.E."/>
            <person name="Spatafora J.W."/>
            <person name="Visel A."/>
            <person name="Grigoriev I.V."/>
        </authorList>
    </citation>
    <scope>NUCLEOTIDE SEQUENCE [LARGE SCALE GENOMIC DNA]</scope>
    <source>
        <strain evidence="2 3">S4</strain>
    </source>
</reference>
<keyword evidence="1" id="KW-0732">Signal</keyword>
<name>A0A1Y1VHA6_9FUNG</name>
<evidence type="ECO:0000313" key="2">
    <source>
        <dbReference type="EMBL" id="ORX55831.1"/>
    </source>
</evidence>
<dbReference type="Proteomes" id="UP000193944">
    <property type="component" value="Unassembled WGS sequence"/>
</dbReference>
<keyword evidence="3" id="KW-1185">Reference proteome</keyword>
<organism evidence="2 3">
    <name type="scientific">Anaeromyces robustus</name>
    <dbReference type="NCBI Taxonomy" id="1754192"/>
    <lineage>
        <taxon>Eukaryota</taxon>
        <taxon>Fungi</taxon>
        <taxon>Fungi incertae sedis</taxon>
        <taxon>Chytridiomycota</taxon>
        <taxon>Chytridiomycota incertae sedis</taxon>
        <taxon>Neocallimastigomycetes</taxon>
        <taxon>Neocallimastigales</taxon>
        <taxon>Neocallimastigaceae</taxon>
        <taxon>Anaeromyces</taxon>
    </lineage>
</organism>
<reference evidence="2 3" key="1">
    <citation type="submission" date="2016-08" db="EMBL/GenBank/DDBJ databases">
        <title>A Parts List for Fungal Cellulosomes Revealed by Comparative Genomics.</title>
        <authorList>
            <consortium name="DOE Joint Genome Institute"/>
            <person name="Haitjema C.H."/>
            <person name="Gilmore S.P."/>
            <person name="Henske J.K."/>
            <person name="Solomon K.V."/>
            <person name="De Groot R."/>
            <person name="Kuo A."/>
            <person name="Mondo S.J."/>
            <person name="Salamov A.A."/>
            <person name="Labutti K."/>
            <person name="Zhao Z."/>
            <person name="Chiniquy J."/>
            <person name="Barry K."/>
            <person name="Brewer H.M."/>
            <person name="Purvine S.O."/>
            <person name="Wright A.T."/>
            <person name="Boxma B."/>
            <person name="Van Alen T."/>
            <person name="Hackstein J.H."/>
            <person name="Baker S.E."/>
            <person name="Grigoriev I.V."/>
            <person name="O'Malley M.A."/>
        </authorList>
    </citation>
    <scope>NUCLEOTIDE SEQUENCE [LARGE SCALE GENOMIC DNA]</scope>
    <source>
        <strain evidence="2 3">S4</strain>
    </source>
</reference>